<dbReference type="Gene3D" id="3.40.50.410">
    <property type="entry name" value="von Willebrand factor, type A domain"/>
    <property type="match status" value="1"/>
</dbReference>
<dbReference type="InterPro" id="IPR002881">
    <property type="entry name" value="DUF58"/>
</dbReference>
<dbReference type="OrthoDB" id="9776116at2"/>
<reference evidence="2 3" key="1">
    <citation type="submission" date="2011-09" db="EMBL/GenBank/DDBJ databases">
        <title>The draft genome of Treponema saccharophilum DSM 2985.</title>
        <authorList>
            <consortium name="US DOE Joint Genome Institute (JGI-PGF)"/>
            <person name="Lucas S."/>
            <person name="Copeland A."/>
            <person name="Lapidus A."/>
            <person name="Glavina del Rio T."/>
            <person name="Dalin E."/>
            <person name="Tice H."/>
            <person name="Bruce D."/>
            <person name="Goodwin L."/>
            <person name="Pitluck S."/>
            <person name="Peters L."/>
            <person name="Kyrpides N."/>
            <person name="Mavromatis K."/>
            <person name="Ivanova N."/>
            <person name="Markowitz V."/>
            <person name="Cheng J.-F."/>
            <person name="Hugenholtz P."/>
            <person name="Woyke T."/>
            <person name="Wu D."/>
            <person name="Gronow S."/>
            <person name="Wellnitz S."/>
            <person name="Brambilla E."/>
            <person name="Klenk H.-P."/>
            <person name="Eisen J.A."/>
        </authorList>
    </citation>
    <scope>NUCLEOTIDE SEQUENCE [LARGE SCALE GENOMIC DNA]</scope>
    <source>
        <strain evidence="2 3">DSM 2985</strain>
    </source>
</reference>
<evidence type="ECO:0000259" key="1">
    <source>
        <dbReference type="Pfam" id="PF01882"/>
    </source>
</evidence>
<dbReference type="STRING" id="907348.TresaDRAFT_0911"/>
<dbReference type="AlphaFoldDB" id="H7EN22"/>
<organism evidence="2 3">
    <name type="scientific">Treponema saccharophilum DSM 2985</name>
    <dbReference type="NCBI Taxonomy" id="907348"/>
    <lineage>
        <taxon>Bacteria</taxon>
        <taxon>Pseudomonadati</taxon>
        <taxon>Spirochaetota</taxon>
        <taxon>Spirochaetia</taxon>
        <taxon>Spirochaetales</taxon>
        <taxon>Treponemataceae</taxon>
        <taxon>Treponema</taxon>
    </lineage>
</organism>
<dbReference type="Pfam" id="PF01882">
    <property type="entry name" value="DUF58"/>
    <property type="match status" value="1"/>
</dbReference>
<keyword evidence="3" id="KW-1185">Reference proteome</keyword>
<dbReference type="PANTHER" id="PTHR33608:SF6">
    <property type="entry name" value="BLL2464 PROTEIN"/>
    <property type="match status" value="1"/>
</dbReference>
<dbReference type="SUPFAM" id="SSF53300">
    <property type="entry name" value="vWA-like"/>
    <property type="match status" value="1"/>
</dbReference>
<proteinExistence type="predicted"/>
<accession>H7EN22</accession>
<dbReference type="EMBL" id="AGRW01000052">
    <property type="protein sequence ID" value="EIC01086.1"/>
    <property type="molecule type" value="Genomic_DNA"/>
</dbReference>
<gene>
    <name evidence="2" type="ORF">TresaDRAFT_0911</name>
</gene>
<dbReference type="Proteomes" id="UP000003571">
    <property type="component" value="Unassembled WGS sequence"/>
</dbReference>
<name>H7EN22_9SPIR</name>
<evidence type="ECO:0000313" key="2">
    <source>
        <dbReference type="EMBL" id="EIC01086.1"/>
    </source>
</evidence>
<dbReference type="PATRIC" id="fig|907348.3.peg.2335"/>
<sequence>MKEILSKNLASRAARLRIASISLSEGIRSGNFRSASRGQGIEFSDVREYIPGDNVRAIDWNVTARMGRAFIKQYEEDRELNVLVVLDCSRSMFSGSSDGVRIVSACEVAALAVLASERNSGASGAVFFDGSVRFSCPPKPGRENALSILSKIDRLEFPSGAVNGSALSSALRCASNLLRKRSLVFVVSDFRAAGWEKELAFLSCRNDVIAVRISDSTDSELPVVGTVPFSDSETGASAVLPTSSSSFARAWFEANRRRVDSWEELCAKHGAHTLVVSTAEDSVLALSRFFAKRRSR</sequence>
<dbReference type="RefSeq" id="WP_002705830.1">
    <property type="nucleotide sequence ID" value="NZ_AGRW01000052.1"/>
</dbReference>
<protein>
    <recommendedName>
        <fullName evidence="1">DUF58 domain-containing protein</fullName>
    </recommendedName>
</protein>
<dbReference type="PANTHER" id="PTHR33608">
    <property type="entry name" value="BLL2464 PROTEIN"/>
    <property type="match status" value="1"/>
</dbReference>
<dbReference type="eggNOG" id="COG1721">
    <property type="taxonomic scope" value="Bacteria"/>
</dbReference>
<evidence type="ECO:0000313" key="3">
    <source>
        <dbReference type="Proteomes" id="UP000003571"/>
    </source>
</evidence>
<dbReference type="InterPro" id="IPR036465">
    <property type="entry name" value="vWFA_dom_sf"/>
</dbReference>
<comment type="caution">
    <text evidence="2">The sequence shown here is derived from an EMBL/GenBank/DDBJ whole genome shotgun (WGS) entry which is preliminary data.</text>
</comment>
<feature type="domain" description="DUF58" evidence="1">
    <location>
        <begin position="45"/>
        <end position="257"/>
    </location>
</feature>